<evidence type="ECO:0000259" key="5">
    <source>
        <dbReference type="PROSITE" id="PS50931"/>
    </source>
</evidence>
<dbReference type="GO" id="GO:0043565">
    <property type="term" value="F:sequence-specific DNA binding"/>
    <property type="evidence" value="ECO:0007669"/>
    <property type="project" value="TreeGrafter"/>
</dbReference>
<dbReference type="InterPro" id="IPR000847">
    <property type="entry name" value="LysR_HTH_N"/>
</dbReference>
<keyword evidence="7" id="KW-1185">Reference proteome</keyword>
<accession>V9VYS7</accession>
<feature type="domain" description="HTH lysR-type" evidence="5">
    <location>
        <begin position="1"/>
        <end position="60"/>
    </location>
</feature>
<dbReference type="SUPFAM" id="SSF46785">
    <property type="entry name" value="Winged helix' DNA-binding domain"/>
    <property type="match status" value="1"/>
</dbReference>
<keyword evidence="4" id="KW-0804">Transcription</keyword>
<proteinExistence type="inferred from homology"/>
<dbReference type="AlphaFoldDB" id="V9VYS7"/>
<dbReference type="InterPro" id="IPR005119">
    <property type="entry name" value="LysR_subst-bd"/>
</dbReference>
<dbReference type="PROSITE" id="PS50931">
    <property type="entry name" value="HTH_LYSR"/>
    <property type="match status" value="1"/>
</dbReference>
<dbReference type="EMBL" id="CP006773">
    <property type="protein sequence ID" value="AHD02530.1"/>
    <property type="molecule type" value="Genomic_DNA"/>
</dbReference>
<dbReference type="STRING" id="999552.METH_19530"/>
<protein>
    <submittedName>
        <fullName evidence="6">LysR family transcriptional regulator</fullName>
    </submittedName>
</protein>
<evidence type="ECO:0000256" key="3">
    <source>
        <dbReference type="ARBA" id="ARBA00023125"/>
    </source>
</evidence>
<organism evidence="6 7">
    <name type="scientific">Leisingera methylohalidivorans DSM 14336</name>
    <dbReference type="NCBI Taxonomy" id="999552"/>
    <lineage>
        <taxon>Bacteria</taxon>
        <taxon>Pseudomonadati</taxon>
        <taxon>Pseudomonadota</taxon>
        <taxon>Alphaproteobacteria</taxon>
        <taxon>Rhodobacterales</taxon>
        <taxon>Roseobacteraceae</taxon>
        <taxon>Leisingera</taxon>
    </lineage>
</organism>
<dbReference type="PANTHER" id="PTHR30537">
    <property type="entry name" value="HTH-TYPE TRANSCRIPTIONAL REGULATOR"/>
    <property type="match status" value="1"/>
</dbReference>
<dbReference type="HOGENOM" id="CLU_039613_16_3_5"/>
<dbReference type="SUPFAM" id="SSF53850">
    <property type="entry name" value="Periplasmic binding protein-like II"/>
    <property type="match status" value="1"/>
</dbReference>
<evidence type="ECO:0000256" key="4">
    <source>
        <dbReference type="ARBA" id="ARBA00023163"/>
    </source>
</evidence>
<dbReference type="PATRIC" id="fig|999552.6.peg.3873"/>
<dbReference type="Gene3D" id="1.10.10.10">
    <property type="entry name" value="Winged helix-like DNA-binding domain superfamily/Winged helix DNA-binding domain"/>
    <property type="match status" value="1"/>
</dbReference>
<dbReference type="GO" id="GO:0003700">
    <property type="term" value="F:DNA-binding transcription factor activity"/>
    <property type="evidence" value="ECO:0007669"/>
    <property type="project" value="InterPro"/>
</dbReference>
<evidence type="ECO:0000313" key="6">
    <source>
        <dbReference type="EMBL" id="AHD02530.1"/>
    </source>
</evidence>
<dbReference type="GO" id="GO:0006351">
    <property type="term" value="P:DNA-templated transcription"/>
    <property type="evidence" value="ECO:0007669"/>
    <property type="project" value="TreeGrafter"/>
</dbReference>
<dbReference type="InterPro" id="IPR036390">
    <property type="entry name" value="WH_DNA-bd_sf"/>
</dbReference>
<dbReference type="PANTHER" id="PTHR30537:SF81">
    <property type="entry name" value="TRANSCRIPTIONAL REGULATOR-RELATED"/>
    <property type="match status" value="1"/>
</dbReference>
<sequence length="315" mass="34471">MRYSLDEIETFLTVMELGTVTATAARLNLSKSVISKRISDFELSVGAALFRRNAGRITATESALQLAERLRPALTELVAAAESAASENAINTSLQGSLAITAPMSFGTMFLSEILADFARTHPGLDLRIDYDDRARDLLREGYDIGIRIGDARDAHLMQRKLCEDRQIVVASADYLARHGNPETLADLRNHQVLSYAHLSDAMLWQFSENGRTVSPQVAGRITLNNGEAMREMAIGGVGLAILPGFVVSSAIREGKLQRVLPDCAARTLPVLAVWPPISPMPAKLRVLIDHMVSCLSEQRPWDASPDFDRQGGMK</sequence>
<reference evidence="6 7" key="1">
    <citation type="submission" date="2013-09" db="EMBL/GenBank/DDBJ databases">
        <authorList>
            <consortium name="DOE Joint Genome Institute"/>
            <person name="Klenk H.-P."/>
            <person name="Huntemann M."/>
            <person name="Han J."/>
            <person name="Chen A."/>
            <person name="Kyrpides N."/>
            <person name="Mavromatis K."/>
            <person name="Markowitz V."/>
            <person name="Palaniappan K."/>
            <person name="Ivanova N."/>
            <person name="Schaumberg A."/>
            <person name="Pati A."/>
            <person name="Liolios K."/>
            <person name="Nordberg H.P."/>
            <person name="Cantor M.N."/>
            <person name="Hua S.X."/>
            <person name="Woyke T."/>
        </authorList>
    </citation>
    <scope>NUCLEOTIDE SEQUENCE [LARGE SCALE GENOMIC DNA]</scope>
    <source>
        <strain evidence="6 7">DSM 14336</strain>
    </source>
</reference>
<evidence type="ECO:0000313" key="7">
    <source>
        <dbReference type="Proteomes" id="UP000018780"/>
    </source>
</evidence>
<keyword evidence="2" id="KW-0805">Transcription regulation</keyword>
<dbReference type="Proteomes" id="UP000018780">
    <property type="component" value="Chromosome"/>
</dbReference>
<dbReference type="InterPro" id="IPR058163">
    <property type="entry name" value="LysR-type_TF_proteobact-type"/>
</dbReference>
<dbReference type="KEGG" id="lmd:METH_19530"/>
<dbReference type="InterPro" id="IPR036388">
    <property type="entry name" value="WH-like_DNA-bd_sf"/>
</dbReference>
<dbReference type="Pfam" id="PF03466">
    <property type="entry name" value="LysR_substrate"/>
    <property type="match status" value="1"/>
</dbReference>
<evidence type="ECO:0000256" key="2">
    <source>
        <dbReference type="ARBA" id="ARBA00023015"/>
    </source>
</evidence>
<gene>
    <name evidence="6" type="ORF">METH_19530</name>
</gene>
<evidence type="ECO:0000256" key="1">
    <source>
        <dbReference type="ARBA" id="ARBA00009437"/>
    </source>
</evidence>
<comment type="similarity">
    <text evidence="1">Belongs to the LysR transcriptional regulatory family.</text>
</comment>
<keyword evidence="3" id="KW-0238">DNA-binding</keyword>
<name>V9VYS7_9RHOB</name>
<dbReference type="CDD" id="cd08422">
    <property type="entry name" value="PBP2_CrgA_like"/>
    <property type="match status" value="1"/>
</dbReference>
<dbReference type="Gene3D" id="3.40.190.290">
    <property type="match status" value="1"/>
</dbReference>
<dbReference type="OrthoDB" id="9813056at2"/>
<dbReference type="Pfam" id="PF00126">
    <property type="entry name" value="HTH_1"/>
    <property type="match status" value="1"/>
</dbReference>